<name>A0A1L6MYQ7_9BACT</name>
<proteinExistence type="predicted"/>
<gene>
    <name evidence="1" type="ORF">BCY86_08090</name>
</gene>
<accession>A0A1L6MYQ7</accession>
<organism evidence="1 2">
    <name type="scientific">Pajaroellobacter abortibovis</name>
    <dbReference type="NCBI Taxonomy" id="1882918"/>
    <lineage>
        <taxon>Bacteria</taxon>
        <taxon>Pseudomonadati</taxon>
        <taxon>Myxococcota</taxon>
        <taxon>Polyangia</taxon>
        <taxon>Polyangiales</taxon>
        <taxon>Polyangiaceae</taxon>
    </lineage>
</organism>
<dbReference type="STRING" id="1882918.BCY86_08090"/>
<evidence type="ECO:0000313" key="1">
    <source>
        <dbReference type="EMBL" id="APS00636.1"/>
    </source>
</evidence>
<keyword evidence="2" id="KW-1185">Reference proteome</keyword>
<dbReference type="Proteomes" id="UP000185544">
    <property type="component" value="Chromosome"/>
</dbReference>
<reference evidence="1 2" key="1">
    <citation type="submission" date="2016-08" db="EMBL/GenBank/DDBJ databases">
        <title>Identification and validation of antigenic proteins from Pajaroellobacter abortibovis using de-novo genome sequence assembly and reverse vaccinology.</title>
        <authorList>
            <person name="Welly B.T."/>
            <person name="Miller M.R."/>
            <person name="Stott J.L."/>
            <person name="Blanchard M.T."/>
            <person name="Islas-Trejo A.D."/>
            <person name="O'Rourke S.M."/>
            <person name="Young A.E."/>
            <person name="Medrano J.F."/>
            <person name="Van Eenennaam A.L."/>
        </authorList>
    </citation>
    <scope>NUCLEOTIDE SEQUENCE [LARGE SCALE GENOMIC DNA]</scope>
    <source>
        <strain evidence="1 2">BTF92-0548A/99-0131</strain>
    </source>
</reference>
<protein>
    <submittedName>
        <fullName evidence="1">Uncharacterized protein</fullName>
    </submittedName>
</protein>
<dbReference type="AlphaFoldDB" id="A0A1L6MYQ7"/>
<dbReference type="KEGG" id="pabo:BCY86_08090"/>
<sequence length="155" mass="18035">MPVLFFLREIHEEEKLISAFTQPETYWIILQNNMVSHYPARAFIRYDPLPISLTTKHVSPIFLAFSFPFPVRQAYLQRFHLLSPIVSSMALTERMAYYGARTLLPIYIASVEIHQWLRSTNLQKAIILILRAFMQNLFPPFAGSCVDCYGHKKAL</sequence>
<dbReference type="EMBL" id="CP016908">
    <property type="protein sequence ID" value="APS00636.1"/>
    <property type="molecule type" value="Genomic_DNA"/>
</dbReference>
<evidence type="ECO:0000313" key="2">
    <source>
        <dbReference type="Proteomes" id="UP000185544"/>
    </source>
</evidence>